<feature type="domain" description="Cytochrome c" evidence="5">
    <location>
        <begin position="53"/>
        <end position="141"/>
    </location>
</feature>
<dbReference type="Gene3D" id="1.10.760.10">
    <property type="entry name" value="Cytochrome c-like domain"/>
    <property type="match status" value="1"/>
</dbReference>
<dbReference type="InterPro" id="IPR051459">
    <property type="entry name" value="Cytochrome_c-type_DH"/>
</dbReference>
<evidence type="ECO:0000259" key="5">
    <source>
        <dbReference type="PROSITE" id="PS51007"/>
    </source>
</evidence>
<dbReference type="Pfam" id="PF13442">
    <property type="entry name" value="Cytochrome_CBB3"/>
    <property type="match status" value="1"/>
</dbReference>
<dbReference type="PROSITE" id="PS51007">
    <property type="entry name" value="CYTC"/>
    <property type="match status" value="1"/>
</dbReference>
<accession>A0A418M6W1</accession>
<dbReference type="AlphaFoldDB" id="A0A418M6W1"/>
<dbReference type="PANTHER" id="PTHR35008">
    <property type="entry name" value="BLL4482 PROTEIN-RELATED"/>
    <property type="match status" value="1"/>
</dbReference>
<keyword evidence="1 4" id="KW-0349">Heme</keyword>
<proteinExistence type="predicted"/>
<evidence type="ECO:0000313" key="7">
    <source>
        <dbReference type="Proteomes" id="UP000283523"/>
    </source>
</evidence>
<evidence type="ECO:0000256" key="4">
    <source>
        <dbReference type="PROSITE-ProRule" id="PRU00433"/>
    </source>
</evidence>
<dbReference type="PANTHER" id="PTHR35008:SF8">
    <property type="entry name" value="ALCOHOL DEHYDROGENASE CYTOCHROME C SUBUNIT"/>
    <property type="match status" value="1"/>
</dbReference>
<keyword evidence="7" id="KW-1185">Reference proteome</keyword>
<sequence>MTRLFQNRKNEKVTHSSQGKTSGMLRYTGLSGLIAVMLLFTACQSEEEIKRQRYITEGLLLYKTYCANCHQTDGKGLEALYPPIAGSDYLVNKNTVTCLIRYGQRGPIVVNGKTYNRPMPAQLQLSDLEVAELMTYIYNEWGGETKVTDVKTVSPILATCKQQTDQP</sequence>
<evidence type="ECO:0000313" key="6">
    <source>
        <dbReference type="EMBL" id="RIV21623.1"/>
    </source>
</evidence>
<dbReference type="RefSeq" id="WP_119669414.1">
    <property type="nucleotide sequence ID" value="NZ_QXED01000005.1"/>
</dbReference>
<evidence type="ECO:0000256" key="1">
    <source>
        <dbReference type="ARBA" id="ARBA00022617"/>
    </source>
</evidence>
<reference evidence="6 7" key="1">
    <citation type="submission" date="2018-08" db="EMBL/GenBank/DDBJ databases">
        <title>Fibrisoma montanum sp. nov., isolated from Danxia mountain soil.</title>
        <authorList>
            <person name="Huang Y."/>
        </authorList>
    </citation>
    <scope>NUCLEOTIDE SEQUENCE [LARGE SCALE GENOMIC DNA]</scope>
    <source>
        <strain evidence="6 7">HYT19</strain>
    </source>
</reference>
<comment type="caution">
    <text evidence="6">The sequence shown here is derived from an EMBL/GenBank/DDBJ whole genome shotgun (WGS) entry which is preliminary data.</text>
</comment>
<gene>
    <name evidence="6" type="ORF">DYU11_19700</name>
</gene>
<evidence type="ECO:0000256" key="3">
    <source>
        <dbReference type="ARBA" id="ARBA00023004"/>
    </source>
</evidence>
<name>A0A418M6W1_9BACT</name>
<dbReference type="InterPro" id="IPR036909">
    <property type="entry name" value="Cyt_c-like_dom_sf"/>
</dbReference>
<dbReference type="OrthoDB" id="9811395at2"/>
<keyword evidence="2 4" id="KW-0479">Metal-binding</keyword>
<organism evidence="6 7">
    <name type="scientific">Fibrisoma montanum</name>
    <dbReference type="NCBI Taxonomy" id="2305895"/>
    <lineage>
        <taxon>Bacteria</taxon>
        <taxon>Pseudomonadati</taxon>
        <taxon>Bacteroidota</taxon>
        <taxon>Cytophagia</taxon>
        <taxon>Cytophagales</taxon>
        <taxon>Spirosomataceae</taxon>
        <taxon>Fibrisoma</taxon>
    </lineage>
</organism>
<dbReference type="Proteomes" id="UP000283523">
    <property type="component" value="Unassembled WGS sequence"/>
</dbReference>
<dbReference type="GO" id="GO:0009055">
    <property type="term" value="F:electron transfer activity"/>
    <property type="evidence" value="ECO:0007669"/>
    <property type="project" value="InterPro"/>
</dbReference>
<dbReference type="SUPFAM" id="SSF46626">
    <property type="entry name" value="Cytochrome c"/>
    <property type="match status" value="1"/>
</dbReference>
<evidence type="ECO:0000256" key="2">
    <source>
        <dbReference type="ARBA" id="ARBA00022723"/>
    </source>
</evidence>
<dbReference type="GO" id="GO:0020037">
    <property type="term" value="F:heme binding"/>
    <property type="evidence" value="ECO:0007669"/>
    <property type="project" value="InterPro"/>
</dbReference>
<keyword evidence="3 4" id="KW-0408">Iron</keyword>
<dbReference type="GO" id="GO:0046872">
    <property type="term" value="F:metal ion binding"/>
    <property type="evidence" value="ECO:0007669"/>
    <property type="project" value="UniProtKB-KW"/>
</dbReference>
<dbReference type="InterPro" id="IPR009056">
    <property type="entry name" value="Cyt_c-like_dom"/>
</dbReference>
<dbReference type="EMBL" id="QXED01000005">
    <property type="protein sequence ID" value="RIV21623.1"/>
    <property type="molecule type" value="Genomic_DNA"/>
</dbReference>
<protein>
    <submittedName>
        <fullName evidence="6">Cytochrome c</fullName>
    </submittedName>
</protein>